<dbReference type="GO" id="GO:0009736">
    <property type="term" value="P:cytokinin-activated signaling pathway"/>
    <property type="evidence" value="ECO:0007669"/>
    <property type="project" value="InterPro"/>
</dbReference>
<sequence>MLPYQFSRGLRVLAVDNDINVLESIKQMGMRYCYSVTACSNSSLALNVVRERKGCFDMILVDVHMPNMDGFEFLQHVSQEIDVHVIMMSVDASKSDVLKSIELGACDYWLKPLSEERFKNMWQHVARKSWRENKLHITLGNLDQNKSNSKEGDVDELNSCYQPPTKKPRLTWSRELHLEFVKAVMQLGLNKAVPRKILEVMNVPGLTRENVASHLQKYRLNLKKNDGVVQQQNEMLMPNAGESMLFGGRLDFPQALEATGIVPYETMTYLPEQDPLMQSTIQCPNNSYAEQAITHAHPLTKYPSNNFPKSIVLPNGGAWPSSIDTLQHQHPLIRQLIHAIDVQPPCMMDFGSLW</sequence>
<keyword evidence="11" id="KW-1185">Reference proteome</keyword>
<dbReference type="SMART" id="SM00448">
    <property type="entry name" value="REC"/>
    <property type="match status" value="1"/>
</dbReference>
<evidence type="ECO:0000256" key="6">
    <source>
        <dbReference type="ARBA" id="ARBA00023163"/>
    </source>
</evidence>
<dbReference type="InterPro" id="IPR017930">
    <property type="entry name" value="Myb_dom"/>
</dbReference>
<gene>
    <name evidence="12" type="primary">LOC113870027</name>
</gene>
<keyword evidence="3" id="KW-0902">Two-component regulatory system</keyword>
<dbReference type="InterPro" id="IPR001005">
    <property type="entry name" value="SANT/Myb"/>
</dbReference>
<dbReference type="Pfam" id="PF00072">
    <property type="entry name" value="Response_reg"/>
    <property type="match status" value="1"/>
</dbReference>
<dbReference type="InterPro" id="IPR006447">
    <property type="entry name" value="Myb_dom_plants"/>
</dbReference>
<proteinExistence type="predicted"/>
<dbReference type="KEGG" id="aprc:113870027"/>
<keyword evidence="7" id="KW-0539">Nucleus</keyword>
<evidence type="ECO:0000313" key="11">
    <source>
        <dbReference type="Proteomes" id="UP000694853"/>
    </source>
</evidence>
<evidence type="ECO:0000256" key="4">
    <source>
        <dbReference type="ARBA" id="ARBA00023015"/>
    </source>
</evidence>
<dbReference type="OrthoDB" id="1426639at2759"/>
<evidence type="ECO:0000256" key="2">
    <source>
        <dbReference type="ARBA" id="ARBA00022553"/>
    </source>
</evidence>
<reference evidence="11" key="1">
    <citation type="journal article" date="2019" name="Toxins">
        <title>Detection of Abrin-Like and Prepropulchellin-Like Toxin Genes and Transcripts Using Whole Genome Sequencing and Full-Length Transcript Sequencing of Abrus precatorius.</title>
        <authorList>
            <person name="Hovde B.T."/>
            <person name="Daligault H.E."/>
            <person name="Hanschen E.R."/>
            <person name="Kunde Y.A."/>
            <person name="Johnson M.B."/>
            <person name="Starkenburg S.R."/>
            <person name="Johnson S.L."/>
        </authorList>
    </citation>
    <scope>NUCLEOTIDE SEQUENCE [LARGE SCALE GENOMIC DNA]</scope>
</reference>
<dbReference type="SUPFAM" id="SSF46689">
    <property type="entry name" value="Homeodomain-like"/>
    <property type="match status" value="1"/>
</dbReference>
<evidence type="ECO:0000256" key="5">
    <source>
        <dbReference type="ARBA" id="ARBA00023159"/>
    </source>
</evidence>
<dbReference type="FunFam" id="1.10.10.60:FF:000007">
    <property type="entry name" value="Two-component response regulator"/>
    <property type="match status" value="1"/>
</dbReference>
<dbReference type="Proteomes" id="UP000694853">
    <property type="component" value="Unplaced"/>
</dbReference>
<evidence type="ECO:0000256" key="8">
    <source>
        <dbReference type="PROSITE-ProRule" id="PRU00169"/>
    </source>
</evidence>
<keyword evidence="6" id="KW-0804">Transcription</keyword>
<dbReference type="Pfam" id="PF00249">
    <property type="entry name" value="Myb_DNA-binding"/>
    <property type="match status" value="1"/>
</dbReference>
<feature type="modified residue" description="4-aspartylphosphate" evidence="8">
    <location>
        <position position="62"/>
    </location>
</feature>
<dbReference type="RefSeq" id="XP_027362424.1">
    <property type="nucleotide sequence ID" value="XM_027506623.1"/>
</dbReference>
<dbReference type="GO" id="GO:0000160">
    <property type="term" value="P:phosphorelay signal transduction system"/>
    <property type="evidence" value="ECO:0007669"/>
    <property type="project" value="UniProtKB-KW"/>
</dbReference>
<evidence type="ECO:0000259" key="9">
    <source>
        <dbReference type="PROSITE" id="PS50110"/>
    </source>
</evidence>
<dbReference type="CDD" id="cd17584">
    <property type="entry name" value="REC_typeB_ARR-like"/>
    <property type="match status" value="1"/>
</dbReference>
<evidence type="ECO:0000256" key="1">
    <source>
        <dbReference type="ARBA" id="ARBA00004123"/>
    </source>
</evidence>
<accession>A0A8B8M5I3</accession>
<dbReference type="InterPro" id="IPR045279">
    <property type="entry name" value="ARR-like"/>
</dbReference>
<dbReference type="AlphaFoldDB" id="A0A8B8M5I3"/>
<evidence type="ECO:0000259" key="10">
    <source>
        <dbReference type="PROSITE" id="PS51294"/>
    </source>
</evidence>
<dbReference type="GO" id="GO:0003677">
    <property type="term" value="F:DNA binding"/>
    <property type="evidence" value="ECO:0007669"/>
    <property type="project" value="InterPro"/>
</dbReference>
<dbReference type="GeneID" id="113870027"/>
<feature type="domain" description="Response regulatory" evidence="9">
    <location>
        <begin position="11"/>
        <end position="126"/>
    </location>
</feature>
<dbReference type="Gene3D" id="3.40.50.2300">
    <property type="match status" value="1"/>
</dbReference>
<reference evidence="12" key="2">
    <citation type="submission" date="2025-08" db="UniProtKB">
        <authorList>
            <consortium name="RefSeq"/>
        </authorList>
    </citation>
    <scope>IDENTIFICATION</scope>
    <source>
        <tissue evidence="12">Young leaves</tissue>
    </source>
</reference>
<keyword evidence="2 8" id="KW-0597">Phosphoprotein</keyword>
<dbReference type="PROSITE" id="PS50110">
    <property type="entry name" value="RESPONSE_REGULATORY"/>
    <property type="match status" value="1"/>
</dbReference>
<dbReference type="NCBIfam" id="TIGR01557">
    <property type="entry name" value="myb_SHAQKYF"/>
    <property type="match status" value="1"/>
</dbReference>
<dbReference type="SUPFAM" id="SSF52172">
    <property type="entry name" value="CheY-like"/>
    <property type="match status" value="1"/>
</dbReference>
<dbReference type="PROSITE" id="PS51294">
    <property type="entry name" value="HTH_MYB"/>
    <property type="match status" value="1"/>
</dbReference>
<protein>
    <submittedName>
        <fullName evidence="12">Two-component response regulator ORR21-like</fullName>
    </submittedName>
</protein>
<feature type="domain" description="HTH myb-type" evidence="10">
    <location>
        <begin position="166"/>
        <end position="223"/>
    </location>
</feature>
<evidence type="ECO:0000313" key="12">
    <source>
        <dbReference type="RefSeq" id="XP_027362424.1"/>
    </source>
</evidence>
<comment type="subcellular location">
    <subcellularLocation>
        <location evidence="1">Nucleus</location>
    </subcellularLocation>
</comment>
<keyword evidence="5" id="KW-0010">Activator</keyword>
<dbReference type="Gene3D" id="1.10.10.60">
    <property type="entry name" value="Homeodomain-like"/>
    <property type="match status" value="1"/>
</dbReference>
<evidence type="ECO:0000256" key="3">
    <source>
        <dbReference type="ARBA" id="ARBA00023012"/>
    </source>
</evidence>
<keyword evidence="4" id="KW-0805">Transcription regulation</keyword>
<name>A0A8B8M5I3_ABRPR</name>
<evidence type="ECO:0000256" key="7">
    <source>
        <dbReference type="ARBA" id="ARBA00023242"/>
    </source>
</evidence>
<dbReference type="PANTHER" id="PTHR43874:SF206">
    <property type="entry name" value="RESPONSE REGULATOR RECEIVER DOMAIN PROTEIN"/>
    <property type="match status" value="1"/>
</dbReference>
<dbReference type="GO" id="GO:0005634">
    <property type="term" value="C:nucleus"/>
    <property type="evidence" value="ECO:0007669"/>
    <property type="project" value="UniProtKB-SubCell"/>
</dbReference>
<dbReference type="InterPro" id="IPR001789">
    <property type="entry name" value="Sig_transdc_resp-reg_receiver"/>
</dbReference>
<organism evidence="11 12">
    <name type="scientific">Abrus precatorius</name>
    <name type="common">Indian licorice</name>
    <name type="synonym">Glycine abrus</name>
    <dbReference type="NCBI Taxonomy" id="3816"/>
    <lineage>
        <taxon>Eukaryota</taxon>
        <taxon>Viridiplantae</taxon>
        <taxon>Streptophyta</taxon>
        <taxon>Embryophyta</taxon>
        <taxon>Tracheophyta</taxon>
        <taxon>Spermatophyta</taxon>
        <taxon>Magnoliopsida</taxon>
        <taxon>eudicotyledons</taxon>
        <taxon>Gunneridae</taxon>
        <taxon>Pentapetalae</taxon>
        <taxon>rosids</taxon>
        <taxon>fabids</taxon>
        <taxon>Fabales</taxon>
        <taxon>Fabaceae</taxon>
        <taxon>Papilionoideae</taxon>
        <taxon>50 kb inversion clade</taxon>
        <taxon>NPAAA clade</taxon>
        <taxon>indigoferoid/millettioid clade</taxon>
        <taxon>Abreae</taxon>
        <taxon>Abrus</taxon>
    </lineage>
</organism>
<dbReference type="InterPro" id="IPR009057">
    <property type="entry name" value="Homeodomain-like_sf"/>
</dbReference>
<dbReference type="PANTHER" id="PTHR43874">
    <property type="entry name" value="TWO-COMPONENT RESPONSE REGULATOR"/>
    <property type="match status" value="1"/>
</dbReference>
<dbReference type="InterPro" id="IPR011006">
    <property type="entry name" value="CheY-like_superfamily"/>
</dbReference>